<evidence type="ECO:0000256" key="1">
    <source>
        <dbReference type="SAM" id="MobiDB-lite"/>
    </source>
</evidence>
<protein>
    <submittedName>
        <fullName evidence="2">Uncharacterized protein</fullName>
    </submittedName>
</protein>
<feature type="region of interest" description="Disordered" evidence="1">
    <location>
        <begin position="200"/>
        <end position="249"/>
    </location>
</feature>
<feature type="compositionally biased region" description="Pro residues" evidence="1">
    <location>
        <begin position="218"/>
        <end position="228"/>
    </location>
</feature>
<reference evidence="2" key="1">
    <citation type="submission" date="2021-07" db="EMBL/GenBank/DDBJ databases">
        <authorList>
            <person name="Durling M."/>
        </authorList>
    </citation>
    <scope>NUCLEOTIDE SEQUENCE</scope>
</reference>
<dbReference type="EMBL" id="CAJVRL010000014">
    <property type="protein sequence ID" value="CAG8949474.1"/>
    <property type="molecule type" value="Genomic_DNA"/>
</dbReference>
<keyword evidence="3" id="KW-1185">Reference proteome</keyword>
<evidence type="ECO:0000313" key="2">
    <source>
        <dbReference type="EMBL" id="CAG8949474.1"/>
    </source>
</evidence>
<accession>A0A9N9PES2</accession>
<feature type="compositionally biased region" description="Polar residues" evidence="1">
    <location>
        <begin position="107"/>
        <end position="119"/>
    </location>
</feature>
<gene>
    <name evidence="2" type="ORF">HYFRA_00007704</name>
</gene>
<feature type="compositionally biased region" description="Polar residues" evidence="1">
    <location>
        <begin position="55"/>
        <end position="66"/>
    </location>
</feature>
<organism evidence="2 3">
    <name type="scientific">Hymenoscyphus fraxineus</name>
    <dbReference type="NCBI Taxonomy" id="746836"/>
    <lineage>
        <taxon>Eukaryota</taxon>
        <taxon>Fungi</taxon>
        <taxon>Dikarya</taxon>
        <taxon>Ascomycota</taxon>
        <taxon>Pezizomycotina</taxon>
        <taxon>Leotiomycetes</taxon>
        <taxon>Helotiales</taxon>
        <taxon>Helotiaceae</taxon>
        <taxon>Hymenoscyphus</taxon>
    </lineage>
</organism>
<name>A0A9N9PES2_9HELO</name>
<dbReference type="OrthoDB" id="5389296at2759"/>
<dbReference type="AlphaFoldDB" id="A0A9N9PES2"/>
<proteinExistence type="predicted"/>
<evidence type="ECO:0000313" key="3">
    <source>
        <dbReference type="Proteomes" id="UP000696280"/>
    </source>
</evidence>
<feature type="region of interest" description="Disordered" evidence="1">
    <location>
        <begin position="1"/>
        <end position="173"/>
    </location>
</feature>
<dbReference type="Proteomes" id="UP000696280">
    <property type="component" value="Unassembled WGS sequence"/>
</dbReference>
<feature type="compositionally biased region" description="Low complexity" evidence="1">
    <location>
        <begin position="44"/>
        <end position="54"/>
    </location>
</feature>
<feature type="compositionally biased region" description="Pro residues" evidence="1">
    <location>
        <begin position="34"/>
        <end position="43"/>
    </location>
</feature>
<comment type="caution">
    <text evidence="2">The sequence shown here is derived from an EMBL/GenBank/DDBJ whole genome shotgun (WGS) entry which is preliminary data.</text>
</comment>
<sequence>MPPPPVTPSPRRFVIKRDPPPARKTPLTQEYKPRPAPPLPPPSSSNARPPSSTPQFNATPRFNVPSTPRPTATPGPVATQERFAPTPSASRFVTPGRRVLKAEDSIDTYTSSDGLQASIENDDEDTEEGGYGGITIDEDEAFPIDAPSPKRRRLSASSSPFQENDDQNELNKIDSFTSAILSSPPPRPAHRALPASAQRFLAPPSTPLPTNHSLPAFRKPPPFRPPDPAEQAQSQGDPLPEQFSPHRKGMKYIPGGLASELQGWLFNIEAAPPHTSREGGWLVKILVDEICGSSRAGMTMIRGRQMQNVSNETGSAQVVDHLGCVQVVLAGEGQTSGLQRGEAVEKGKMVGIKGPVWEVVVEGHKWGVGVNWKVLGDG</sequence>